<name>A0A7C1FIG2_9CHLR</name>
<dbReference type="GO" id="GO:0016740">
    <property type="term" value="F:transferase activity"/>
    <property type="evidence" value="ECO:0007669"/>
    <property type="project" value="UniProtKB-KW"/>
</dbReference>
<protein>
    <submittedName>
        <fullName evidence="2">CoA transferase</fullName>
    </submittedName>
</protein>
<keyword evidence="2" id="KW-0808">Transferase</keyword>
<dbReference type="PANTHER" id="PTHR48228:SF5">
    <property type="entry name" value="ALPHA-METHYLACYL-COA RACEMASE"/>
    <property type="match status" value="1"/>
</dbReference>
<accession>A0A7C1FIG2</accession>
<dbReference type="InterPro" id="IPR003673">
    <property type="entry name" value="CoA-Trfase_fam_III"/>
</dbReference>
<sequence>MTGPLHDLKIIEFAGIGPGPFAAMLFADMGATVVRIERKGATRRPLSPLNLGPFDVVSRGRLSVALDIKRPAGRNAALRLIEQADALIEGFRPGVMERLGLGPEICLARNPKLVYGRMTGWGQTGPLAHAAGHDINYIALSGALHAIGTAEQPLPPLNLVGDFGGGAMMLAWGMMVALWEAQRSGQGQVVDAAMTDGAAYLMAMIYGVKAAGLWSNQRQANLLDGGAFFYTTYECSDGKFVAVGPIEPHFYALFLEKIGIDDPELADQFDLSAWPQQRAKLAAVFRTRTRDEWCALLEGTDACVAPVLDLDEAPLHPHNQARKTFVEVDGVVQPAPAPRLSRTPARAPTPPPEPGADTESVLRDWGFCDAEIAALRADGAIE</sequence>
<evidence type="ECO:0000313" key="2">
    <source>
        <dbReference type="EMBL" id="HDX33637.1"/>
    </source>
</evidence>
<evidence type="ECO:0000256" key="1">
    <source>
        <dbReference type="SAM" id="MobiDB-lite"/>
    </source>
</evidence>
<dbReference type="Gene3D" id="3.40.50.10540">
    <property type="entry name" value="Crotonobetainyl-coa:carnitine coa-transferase, domain 1"/>
    <property type="match status" value="1"/>
</dbReference>
<dbReference type="EMBL" id="DSMG01000197">
    <property type="protein sequence ID" value="HDX33637.1"/>
    <property type="molecule type" value="Genomic_DNA"/>
</dbReference>
<dbReference type="Gene3D" id="3.30.1540.10">
    <property type="entry name" value="formyl-coa transferase, domain 3"/>
    <property type="match status" value="1"/>
</dbReference>
<dbReference type="InterPro" id="IPR050509">
    <property type="entry name" value="CoA-transferase_III"/>
</dbReference>
<proteinExistence type="predicted"/>
<dbReference type="PANTHER" id="PTHR48228">
    <property type="entry name" value="SUCCINYL-COA--D-CITRAMALATE COA-TRANSFERASE"/>
    <property type="match status" value="1"/>
</dbReference>
<organism evidence="2">
    <name type="scientific">Caldilinea aerophila</name>
    <dbReference type="NCBI Taxonomy" id="133453"/>
    <lineage>
        <taxon>Bacteria</taxon>
        <taxon>Bacillati</taxon>
        <taxon>Chloroflexota</taxon>
        <taxon>Caldilineae</taxon>
        <taxon>Caldilineales</taxon>
        <taxon>Caldilineaceae</taxon>
        <taxon>Caldilinea</taxon>
    </lineage>
</organism>
<feature type="region of interest" description="Disordered" evidence="1">
    <location>
        <begin position="335"/>
        <end position="361"/>
    </location>
</feature>
<reference evidence="2" key="1">
    <citation type="journal article" date="2020" name="mSystems">
        <title>Genome- and Community-Level Interaction Insights into Carbon Utilization and Element Cycling Functions of Hydrothermarchaeota in Hydrothermal Sediment.</title>
        <authorList>
            <person name="Zhou Z."/>
            <person name="Liu Y."/>
            <person name="Xu W."/>
            <person name="Pan J."/>
            <person name="Luo Z.H."/>
            <person name="Li M."/>
        </authorList>
    </citation>
    <scope>NUCLEOTIDE SEQUENCE [LARGE SCALE GENOMIC DNA]</scope>
    <source>
        <strain evidence="2">SpSt-289</strain>
    </source>
</reference>
<dbReference type="AlphaFoldDB" id="A0A7C1FIG2"/>
<gene>
    <name evidence="2" type="ORF">ENQ20_19460</name>
</gene>
<dbReference type="InterPro" id="IPR044855">
    <property type="entry name" value="CoA-Trfase_III_dom3_sf"/>
</dbReference>
<comment type="caution">
    <text evidence="2">The sequence shown here is derived from an EMBL/GenBank/DDBJ whole genome shotgun (WGS) entry which is preliminary data.</text>
</comment>
<dbReference type="Pfam" id="PF02515">
    <property type="entry name" value="CoA_transf_3"/>
    <property type="match status" value="1"/>
</dbReference>
<dbReference type="InterPro" id="IPR023606">
    <property type="entry name" value="CoA-Trfase_III_dom_1_sf"/>
</dbReference>
<dbReference type="SUPFAM" id="SSF89796">
    <property type="entry name" value="CoA-transferase family III (CaiB/BaiF)"/>
    <property type="match status" value="1"/>
</dbReference>